<evidence type="ECO:0000256" key="4">
    <source>
        <dbReference type="ARBA" id="ARBA00023002"/>
    </source>
</evidence>
<evidence type="ECO:0000313" key="5">
    <source>
        <dbReference type="EMBL" id="MBP2367710.1"/>
    </source>
</evidence>
<organism evidence="5 6">
    <name type="scientific">Pseudonocardia parietis</name>
    <dbReference type="NCBI Taxonomy" id="570936"/>
    <lineage>
        <taxon>Bacteria</taxon>
        <taxon>Bacillati</taxon>
        <taxon>Actinomycetota</taxon>
        <taxon>Actinomycetes</taxon>
        <taxon>Pseudonocardiales</taxon>
        <taxon>Pseudonocardiaceae</taxon>
        <taxon>Pseudonocardia</taxon>
    </lineage>
</organism>
<evidence type="ECO:0000313" key="6">
    <source>
        <dbReference type="Proteomes" id="UP001519295"/>
    </source>
</evidence>
<dbReference type="PRINTS" id="PR00411">
    <property type="entry name" value="PNDRDTASEI"/>
</dbReference>
<proteinExistence type="inferred from homology"/>
<dbReference type="InterPro" id="IPR020946">
    <property type="entry name" value="Flavin_mOase-like"/>
</dbReference>
<dbReference type="InterPro" id="IPR036188">
    <property type="entry name" value="FAD/NAD-bd_sf"/>
</dbReference>
<dbReference type="Proteomes" id="UP001519295">
    <property type="component" value="Unassembled WGS sequence"/>
</dbReference>
<accession>A0ABS4VUX0</accession>
<keyword evidence="5" id="KW-0503">Monooxygenase</keyword>
<dbReference type="RefSeq" id="WP_210027867.1">
    <property type="nucleotide sequence ID" value="NZ_JAGINU010000001.1"/>
</dbReference>
<dbReference type="EMBL" id="JAGINU010000001">
    <property type="protein sequence ID" value="MBP2367710.1"/>
    <property type="molecule type" value="Genomic_DNA"/>
</dbReference>
<sequence>MTTEDTVAPLPRVNADFIRRALDDADLNALRMALYQATGDRDLLGMHLDSVPMYGGALKQTVVADRDVETIKQKALEFLLGHDPAGFTEVTPTDTELRQMYEAFREETLDERTWRYRRDLAAFDDHPRLAKWTGGGRPQIPEGFEVAIVGAGFNGIAMGVQLEQLGIPYTIYERRSELGGVWNINAYPDVRVDTTIFLYQFFFEKNYPWTEYFARADEVRGYLEHVAEKYGVAPHIRYDSDVTAATFDAESGTWAVDVTVAGEKQHITANAVVSGSGLFATPKRPDVPGIEDFRGEIVHTAECTGEEDLDGRRVAIIGNGSTGVQMMSSVQRRASALGVFQRTPQWISPRDRYGDPITPETRWLLDTMPYYWNWYCYSVATLRLDGQLLQEPDQEWKASGGKVNAANDSYRESLETYIRSKLPDRPDLWEKLTPAHAPLARRMIVDNNWYSSLLEDHVDLVTEGIERFTPTGIRTVDGVEREYDLVFTATGFAVQKYMWPTQYRGLGGVALEDVWADPAGGGPRAYLSLTVPDFPNLFVMYGPNSQNRAGSLIVWIETWSRYIAENLIHLIENGHKYASVRRDVFEDYNKRLDEAMLSLIWYDEGSKDKNYYVNEFGRQQVNIPWRLEQQHEFLEKFDPDDYDVV</sequence>
<keyword evidence="3" id="KW-0274">FAD</keyword>
<dbReference type="Pfam" id="PF00743">
    <property type="entry name" value="FMO-like"/>
    <property type="match status" value="1"/>
</dbReference>
<evidence type="ECO:0000256" key="1">
    <source>
        <dbReference type="ARBA" id="ARBA00010139"/>
    </source>
</evidence>
<reference evidence="5 6" key="1">
    <citation type="submission" date="2021-03" db="EMBL/GenBank/DDBJ databases">
        <title>Sequencing the genomes of 1000 actinobacteria strains.</title>
        <authorList>
            <person name="Klenk H.-P."/>
        </authorList>
    </citation>
    <scope>NUCLEOTIDE SEQUENCE [LARGE SCALE GENOMIC DNA]</scope>
    <source>
        <strain evidence="5 6">DSM 45256</strain>
    </source>
</reference>
<keyword evidence="4 5" id="KW-0560">Oxidoreductase</keyword>
<protein>
    <submittedName>
        <fullName evidence="5">4-hydroxyacetophenone monooxygenase</fullName>
        <ecNumber evidence="5">1.14.13.84</ecNumber>
    </submittedName>
</protein>
<keyword evidence="6" id="KW-1185">Reference proteome</keyword>
<name>A0ABS4VUX0_9PSEU</name>
<dbReference type="InterPro" id="IPR051209">
    <property type="entry name" value="FAD-bind_Monooxygenase_sf"/>
</dbReference>
<comment type="similarity">
    <text evidence="1">Belongs to the FAD-binding monooxygenase family.</text>
</comment>
<dbReference type="GO" id="GO:0033767">
    <property type="term" value="F:4-hydroxyacetophenone monooxygenase activity"/>
    <property type="evidence" value="ECO:0007669"/>
    <property type="project" value="UniProtKB-EC"/>
</dbReference>
<dbReference type="SUPFAM" id="SSF51905">
    <property type="entry name" value="FAD/NAD(P)-binding domain"/>
    <property type="match status" value="2"/>
</dbReference>
<comment type="caution">
    <text evidence="5">The sequence shown here is derived from an EMBL/GenBank/DDBJ whole genome shotgun (WGS) entry which is preliminary data.</text>
</comment>
<dbReference type="PANTHER" id="PTHR42877:SF4">
    <property type="entry name" value="FAD_NAD(P)-BINDING DOMAIN-CONTAINING PROTEIN-RELATED"/>
    <property type="match status" value="1"/>
</dbReference>
<dbReference type="Gene3D" id="3.50.50.60">
    <property type="entry name" value="FAD/NAD(P)-binding domain"/>
    <property type="match status" value="2"/>
</dbReference>
<gene>
    <name evidence="5" type="ORF">JOF36_003406</name>
</gene>
<dbReference type="PANTHER" id="PTHR42877">
    <property type="entry name" value="L-ORNITHINE N(5)-MONOOXYGENASE-RELATED"/>
    <property type="match status" value="1"/>
</dbReference>
<dbReference type="EC" id="1.14.13.84" evidence="5"/>
<evidence type="ECO:0000256" key="3">
    <source>
        <dbReference type="ARBA" id="ARBA00022827"/>
    </source>
</evidence>
<evidence type="ECO:0000256" key="2">
    <source>
        <dbReference type="ARBA" id="ARBA00022630"/>
    </source>
</evidence>
<keyword evidence="2" id="KW-0285">Flavoprotein</keyword>